<gene>
    <name evidence="3" type="primary">yvaA_4</name>
    <name evidence="3" type="ORF">Poly41_64160</name>
</gene>
<evidence type="ECO:0000256" key="1">
    <source>
        <dbReference type="SAM" id="MobiDB-lite"/>
    </source>
</evidence>
<feature type="domain" description="Gfo/Idh/MocA-like oxidoreductase N-terminal" evidence="2">
    <location>
        <begin position="41"/>
        <end position="157"/>
    </location>
</feature>
<keyword evidence="3" id="KW-0560">Oxidoreductase</keyword>
<dbReference type="PANTHER" id="PTHR43818">
    <property type="entry name" value="BCDNA.GH03377"/>
    <property type="match status" value="1"/>
</dbReference>
<name>A0A5C6D5B8_9BACT</name>
<dbReference type="InterPro" id="IPR050463">
    <property type="entry name" value="Gfo/Idh/MocA_oxidrdct_glycsds"/>
</dbReference>
<dbReference type="PROSITE" id="PS51318">
    <property type="entry name" value="TAT"/>
    <property type="match status" value="1"/>
</dbReference>
<accession>A0A5C6D5B8</accession>
<dbReference type="SUPFAM" id="SSF51735">
    <property type="entry name" value="NAD(P)-binding Rossmann-fold domains"/>
    <property type="match status" value="1"/>
</dbReference>
<dbReference type="Pfam" id="PF01408">
    <property type="entry name" value="GFO_IDH_MocA"/>
    <property type="match status" value="1"/>
</dbReference>
<evidence type="ECO:0000313" key="3">
    <source>
        <dbReference type="EMBL" id="TWU31225.1"/>
    </source>
</evidence>
<keyword evidence="4" id="KW-1185">Reference proteome</keyword>
<dbReference type="PANTHER" id="PTHR43818:SF10">
    <property type="entry name" value="NADH-DEPENDENT DEHYDROGENASE-RELATED"/>
    <property type="match status" value="1"/>
</dbReference>
<dbReference type="OrthoDB" id="255433at2"/>
<organism evidence="3 4">
    <name type="scientific">Novipirellula artificiosorum</name>
    <dbReference type="NCBI Taxonomy" id="2528016"/>
    <lineage>
        <taxon>Bacteria</taxon>
        <taxon>Pseudomonadati</taxon>
        <taxon>Planctomycetota</taxon>
        <taxon>Planctomycetia</taxon>
        <taxon>Pirellulales</taxon>
        <taxon>Pirellulaceae</taxon>
        <taxon>Novipirellula</taxon>
    </lineage>
</organism>
<dbReference type="EMBL" id="SJPV01000018">
    <property type="protein sequence ID" value="TWU31225.1"/>
    <property type="molecule type" value="Genomic_DNA"/>
</dbReference>
<dbReference type="AlphaFoldDB" id="A0A5C6D5B8"/>
<sequence>MNQLNSNLSRRECLRLSLLSAGSLAWPRCAIGQTSDANSKLNVAMIGGGGIAQTAFGDCRRENVVAITDVDDVSGALGFDAFPNAKRYRDFRKMLDTHDQELDLVIVSTPDHTHFVATYAAIERGIAVQTQKPLTHDLWQARTLQKAAKKFGVQTVMGNQGHNFEGRNRRSAGSFERQMGLM</sequence>
<dbReference type="Gene3D" id="3.40.50.720">
    <property type="entry name" value="NAD(P)-binding Rossmann-like Domain"/>
    <property type="match status" value="1"/>
</dbReference>
<dbReference type="Proteomes" id="UP000319143">
    <property type="component" value="Unassembled WGS sequence"/>
</dbReference>
<dbReference type="GO" id="GO:0016491">
    <property type="term" value="F:oxidoreductase activity"/>
    <property type="evidence" value="ECO:0007669"/>
    <property type="project" value="UniProtKB-KW"/>
</dbReference>
<dbReference type="GO" id="GO:0000166">
    <property type="term" value="F:nucleotide binding"/>
    <property type="evidence" value="ECO:0007669"/>
    <property type="project" value="InterPro"/>
</dbReference>
<reference evidence="3 4" key="1">
    <citation type="submission" date="2019-02" db="EMBL/GenBank/DDBJ databases">
        <title>Deep-cultivation of Planctomycetes and their phenomic and genomic characterization uncovers novel biology.</title>
        <authorList>
            <person name="Wiegand S."/>
            <person name="Jogler M."/>
            <person name="Boedeker C."/>
            <person name="Pinto D."/>
            <person name="Vollmers J."/>
            <person name="Rivas-Marin E."/>
            <person name="Kohn T."/>
            <person name="Peeters S.H."/>
            <person name="Heuer A."/>
            <person name="Rast P."/>
            <person name="Oberbeckmann S."/>
            <person name="Bunk B."/>
            <person name="Jeske O."/>
            <person name="Meyerdierks A."/>
            <person name="Storesund J.E."/>
            <person name="Kallscheuer N."/>
            <person name="Luecker S."/>
            <person name="Lage O.M."/>
            <person name="Pohl T."/>
            <person name="Merkel B.J."/>
            <person name="Hornburger P."/>
            <person name="Mueller R.-W."/>
            <person name="Bruemmer F."/>
            <person name="Labrenz M."/>
            <person name="Spormann A.M."/>
            <person name="Op Den Camp H."/>
            <person name="Overmann J."/>
            <person name="Amann R."/>
            <person name="Jetten M.S.M."/>
            <person name="Mascher T."/>
            <person name="Medema M.H."/>
            <person name="Devos D.P."/>
            <person name="Kaster A.-K."/>
            <person name="Ovreas L."/>
            <person name="Rohde M."/>
            <person name="Galperin M.Y."/>
            <person name="Jogler C."/>
        </authorList>
    </citation>
    <scope>NUCLEOTIDE SEQUENCE [LARGE SCALE GENOMIC DNA]</scope>
    <source>
        <strain evidence="3 4">Poly41</strain>
    </source>
</reference>
<dbReference type="InterPro" id="IPR000683">
    <property type="entry name" value="Gfo/Idh/MocA-like_OxRdtase_N"/>
</dbReference>
<feature type="region of interest" description="Disordered" evidence="1">
    <location>
        <begin position="159"/>
        <end position="182"/>
    </location>
</feature>
<protein>
    <submittedName>
        <fullName evidence="3">Putative oxidoreductase YvaA</fullName>
        <ecNumber evidence="3">1.-.-.-</ecNumber>
    </submittedName>
</protein>
<evidence type="ECO:0000313" key="4">
    <source>
        <dbReference type="Proteomes" id="UP000319143"/>
    </source>
</evidence>
<dbReference type="InterPro" id="IPR036291">
    <property type="entry name" value="NAD(P)-bd_dom_sf"/>
</dbReference>
<evidence type="ECO:0000259" key="2">
    <source>
        <dbReference type="Pfam" id="PF01408"/>
    </source>
</evidence>
<dbReference type="InterPro" id="IPR006311">
    <property type="entry name" value="TAT_signal"/>
</dbReference>
<comment type="caution">
    <text evidence="3">The sequence shown here is derived from an EMBL/GenBank/DDBJ whole genome shotgun (WGS) entry which is preliminary data.</text>
</comment>
<proteinExistence type="predicted"/>
<dbReference type="EC" id="1.-.-.-" evidence="3"/>